<dbReference type="InterPro" id="IPR001279">
    <property type="entry name" value="Metallo-B-lactamas"/>
</dbReference>
<dbReference type="GO" id="GO:0070813">
    <property type="term" value="P:hydrogen sulfide metabolic process"/>
    <property type="evidence" value="ECO:0007669"/>
    <property type="project" value="TreeGrafter"/>
</dbReference>
<dbReference type="InterPro" id="IPR001763">
    <property type="entry name" value="Rhodanese-like_dom"/>
</dbReference>
<feature type="domain" description="Rhodanese" evidence="2">
    <location>
        <begin position="270"/>
        <end position="361"/>
    </location>
</feature>
<dbReference type="AlphaFoldDB" id="A3SR31"/>
<dbReference type="Pfam" id="PF00581">
    <property type="entry name" value="Rhodanese"/>
    <property type="match status" value="2"/>
</dbReference>
<dbReference type="eggNOG" id="COG0491">
    <property type="taxonomic scope" value="Bacteria"/>
</dbReference>
<dbReference type="PANTHER" id="PTHR43084:SF1">
    <property type="entry name" value="PERSULFIDE DIOXYGENASE ETHE1, MITOCHONDRIAL"/>
    <property type="match status" value="1"/>
</dbReference>
<reference evidence="3 4" key="1">
    <citation type="submission" date="2005-12" db="EMBL/GenBank/DDBJ databases">
        <authorList>
            <person name="Moran M.A."/>
            <person name="Ferriera S."/>
            <person name="Johnson J."/>
            <person name="Kravitz S."/>
            <person name="Halpern A."/>
            <person name="Remington K."/>
            <person name="Beeson K."/>
            <person name="Tran B."/>
            <person name="Rogers Y.-H."/>
            <person name="Friedman R."/>
            <person name="Venter J.C."/>
        </authorList>
    </citation>
    <scope>NUCLEOTIDE SEQUENCE [LARGE SCALE GENOMIC DNA]</scope>
    <source>
        <strain evidence="4">ATCC BAA-591 / DSM 15170 / ISM</strain>
    </source>
</reference>
<dbReference type="SUPFAM" id="SSF52821">
    <property type="entry name" value="Rhodanese/Cell cycle control phosphatase"/>
    <property type="match status" value="2"/>
</dbReference>
<dbReference type="GO" id="GO:0006749">
    <property type="term" value="P:glutathione metabolic process"/>
    <property type="evidence" value="ECO:0007669"/>
    <property type="project" value="InterPro"/>
</dbReference>
<gene>
    <name evidence="3" type="ORF">ISM_10720</name>
</gene>
<dbReference type="InterPro" id="IPR036866">
    <property type="entry name" value="RibonucZ/Hydroxyglut_hydro"/>
</dbReference>
<dbReference type="EMBL" id="AALY01000004">
    <property type="protein sequence ID" value="EAP75054.1"/>
    <property type="molecule type" value="Genomic_DNA"/>
</dbReference>
<dbReference type="SMART" id="SM00450">
    <property type="entry name" value="RHOD"/>
    <property type="match status" value="2"/>
</dbReference>
<dbReference type="GO" id="GO:0046872">
    <property type="term" value="F:metal ion binding"/>
    <property type="evidence" value="ECO:0007669"/>
    <property type="project" value="UniProtKB-KW"/>
</dbReference>
<evidence type="ECO:0000313" key="3">
    <source>
        <dbReference type="EMBL" id="EAP75054.1"/>
    </source>
</evidence>
<dbReference type="PROSITE" id="PS50206">
    <property type="entry name" value="RHODANESE_3"/>
    <property type="match status" value="2"/>
</dbReference>
<dbReference type="Proteomes" id="UP000005954">
    <property type="component" value="Unassembled WGS sequence"/>
</dbReference>
<dbReference type="InterPro" id="IPR044528">
    <property type="entry name" value="POD-like_MBL-fold"/>
</dbReference>
<comment type="caution">
    <text evidence="3">The sequence shown here is derived from an EMBL/GenBank/DDBJ whole genome shotgun (WGS) entry which is preliminary data.</text>
</comment>
<organism evidence="3 4">
    <name type="scientific">Roseovarius nubinhibens (strain ATCC BAA-591 / DSM 15170 / ISM)</name>
    <dbReference type="NCBI Taxonomy" id="89187"/>
    <lineage>
        <taxon>Bacteria</taxon>
        <taxon>Pseudomonadati</taxon>
        <taxon>Pseudomonadota</taxon>
        <taxon>Alphaproteobacteria</taxon>
        <taxon>Rhodobacterales</taxon>
        <taxon>Roseobacteraceae</taxon>
        <taxon>Roseovarius</taxon>
    </lineage>
</organism>
<name>A3SR31_ROSNI</name>
<dbReference type="STRING" id="89187.ISM_10720"/>
<evidence type="ECO:0000313" key="4">
    <source>
        <dbReference type="Proteomes" id="UP000005954"/>
    </source>
</evidence>
<proteinExistence type="predicted"/>
<dbReference type="eggNOG" id="COG0607">
    <property type="taxonomic scope" value="Bacteria"/>
</dbReference>
<dbReference type="FunFam" id="3.60.15.10:FF:000030">
    <property type="entry name" value="Metallo-beta-lactamase family protein"/>
    <property type="match status" value="1"/>
</dbReference>
<evidence type="ECO:0000259" key="2">
    <source>
        <dbReference type="PROSITE" id="PS50206"/>
    </source>
</evidence>
<dbReference type="RefSeq" id="WP_009814153.1">
    <property type="nucleotide sequence ID" value="NZ_CH724156.1"/>
</dbReference>
<dbReference type="CDD" id="cd00158">
    <property type="entry name" value="RHOD"/>
    <property type="match status" value="2"/>
</dbReference>
<dbReference type="HOGENOM" id="CLU_030571_7_1_5"/>
<protein>
    <recommendedName>
        <fullName evidence="2">Rhodanese domain-containing protein</fullName>
    </recommendedName>
</protein>
<dbReference type="Gene3D" id="3.60.15.10">
    <property type="entry name" value="Ribonuclease Z/Hydroxyacylglutathione hydrolase-like"/>
    <property type="match status" value="1"/>
</dbReference>
<dbReference type="InterPro" id="IPR036873">
    <property type="entry name" value="Rhodanese-like_dom_sf"/>
</dbReference>
<sequence length="463" mass="50363">MTVRFEQILADGVAECSYLLGDDATGTAAVVDPTPDVEIYLETARKYGLSITHVFETHIHADFMSGARELVARLGGAPALCVSVEGGAEYAFDHTALRDGDAFRFGDLRIETRHTPGHTPEHVSFFLYEGDTEEPWGVLSGDSFFVDSVGRPDLLGEEQTEELTRQLFDTVQEIYMALDDGVIIYPCHAAGSACGPDIGDRMSTTVGYERAHNPYAQITEFEAFRETMEQDAPPVPTHYPRLKKVNATGPEVLGNLPRIPALVPETFAEAMGGGQLLDTRDMLGFGSGHIAGALNIAGQPEMSVWAGWLLDPEEPIYLVTETDGDVDEVLTLLWRVGFTKFGGYLAGGMGAWREEGREMRQIPQITVHDLKAAGDSVTPLDVRKGEEWQGGHIPGAEHAFLGKLREAMADLDRSQTYATYCASGFRASIASSLLAAHGFDTLRNVPGSWKAWTAAGYEVVCPD</sequence>
<keyword evidence="4" id="KW-1185">Reference proteome</keyword>
<feature type="domain" description="Rhodanese" evidence="2">
    <location>
        <begin position="373"/>
        <end position="461"/>
    </location>
</feature>
<dbReference type="InterPro" id="IPR051682">
    <property type="entry name" value="Mito_Persulfide_Diox"/>
</dbReference>
<dbReference type="SMART" id="SM00849">
    <property type="entry name" value="Lactamase_B"/>
    <property type="match status" value="1"/>
</dbReference>
<dbReference type="OrthoDB" id="9784009at2"/>
<evidence type="ECO:0000256" key="1">
    <source>
        <dbReference type="ARBA" id="ARBA00022723"/>
    </source>
</evidence>
<dbReference type="CDD" id="cd07724">
    <property type="entry name" value="POD-like_MBL-fold"/>
    <property type="match status" value="1"/>
</dbReference>
<dbReference type="PANTHER" id="PTHR43084">
    <property type="entry name" value="PERSULFIDE DIOXYGENASE ETHE1"/>
    <property type="match status" value="1"/>
</dbReference>
<dbReference type="Gene3D" id="3.40.250.10">
    <property type="entry name" value="Rhodanese-like domain"/>
    <property type="match status" value="2"/>
</dbReference>
<dbReference type="SUPFAM" id="SSF56281">
    <property type="entry name" value="Metallo-hydrolase/oxidoreductase"/>
    <property type="match status" value="1"/>
</dbReference>
<dbReference type="GO" id="GO:0050313">
    <property type="term" value="F:sulfur dioxygenase activity"/>
    <property type="evidence" value="ECO:0007669"/>
    <property type="project" value="InterPro"/>
</dbReference>
<keyword evidence="1" id="KW-0479">Metal-binding</keyword>
<dbReference type="Pfam" id="PF00753">
    <property type="entry name" value="Lactamase_B"/>
    <property type="match status" value="1"/>
</dbReference>
<accession>A3SR31</accession>